<comment type="similarity">
    <text evidence="4 7">Belongs to the NanE family.</text>
</comment>
<reference evidence="8 9" key="1">
    <citation type="submission" date="2012-01" db="EMBL/GenBank/DDBJ databases">
        <title>The Genome Sequence of Helcococcus kunzii ATCC 51366.</title>
        <authorList>
            <consortium name="The Broad Institute Genome Sequencing Platform"/>
            <person name="Earl A."/>
            <person name="Ward D."/>
            <person name="Feldgarden M."/>
            <person name="Gevers D."/>
            <person name="Huys G."/>
            <person name="Young S.K."/>
            <person name="Zeng Q."/>
            <person name="Gargeya S."/>
            <person name="Fitzgerald M."/>
            <person name="Haas B."/>
            <person name="Abouelleil A."/>
            <person name="Alvarado L."/>
            <person name="Arachchi H.M."/>
            <person name="Berlin A."/>
            <person name="Chapman S.B."/>
            <person name="Gearin G."/>
            <person name="Goldberg J."/>
            <person name="Griggs A."/>
            <person name="Gujja S."/>
            <person name="Hansen M."/>
            <person name="Heiman D."/>
            <person name="Howarth C."/>
            <person name="Larimer J."/>
            <person name="Lui A."/>
            <person name="MacDonald P.J.P."/>
            <person name="McCowen C."/>
            <person name="Montmayeur A."/>
            <person name="Murphy C."/>
            <person name="Neiman D."/>
            <person name="Pearson M."/>
            <person name="Priest M."/>
            <person name="Roberts A."/>
            <person name="Saif S."/>
            <person name="Shea T."/>
            <person name="Sisk P."/>
            <person name="Stolte C."/>
            <person name="Sykes S."/>
            <person name="Wortman J."/>
            <person name="Nusbaum C."/>
            <person name="Birren B."/>
        </authorList>
    </citation>
    <scope>NUCLEOTIDE SEQUENCE [LARGE SCALE GENOMIC DNA]</scope>
    <source>
        <strain evidence="8 9">ATCC 51366</strain>
    </source>
</reference>
<dbReference type="NCBIfam" id="NF002231">
    <property type="entry name" value="PRK01130.1"/>
    <property type="match status" value="1"/>
</dbReference>
<comment type="catalytic activity">
    <reaction evidence="1 7">
        <text>an N-acyl-D-glucosamine 6-phosphate = an N-acyl-D-mannosamine 6-phosphate</text>
        <dbReference type="Rhea" id="RHEA:23932"/>
        <dbReference type="ChEBI" id="CHEBI:57599"/>
        <dbReference type="ChEBI" id="CHEBI:57666"/>
        <dbReference type="EC" id="5.1.3.9"/>
    </reaction>
</comment>
<organism evidence="8 9">
    <name type="scientific">Helcococcus kunzii ATCC 51366</name>
    <dbReference type="NCBI Taxonomy" id="883114"/>
    <lineage>
        <taxon>Bacteria</taxon>
        <taxon>Bacillati</taxon>
        <taxon>Bacillota</taxon>
        <taxon>Tissierellia</taxon>
        <taxon>Tissierellales</taxon>
        <taxon>Peptoniphilaceae</taxon>
        <taxon>Helcococcus</taxon>
    </lineage>
</organism>
<dbReference type="GeneID" id="96999413"/>
<comment type="function">
    <text evidence="2 7">Converts N-acetylmannosamine-6-phosphate (ManNAc-6-P) to N-acetylglucosamine-6-phosphate (GlcNAc-6-P).</text>
</comment>
<sequence length="234" mass="25796">MIKRGLIVSCQAKPDEPLYGNIIMAKLAKAAEIGGASAVRVNTTADVIACLKEISIPLIGLIKKEYEGFYPYITPTMAEVDDLYKIGCRIIAIDATSYDRPDGLTLEEFVKNIREKYDVEILADISTVEEGVYAASLGVDYVATTLYGYTPDTVDKNSELITELREPNFEIIKELKAKIDTPIVAEGRFWDAKNAVKALDCGAYAVTIGAGITRPQIITKKIVDEMNEFIDKEN</sequence>
<dbReference type="InterPro" id="IPR007260">
    <property type="entry name" value="NanE"/>
</dbReference>
<dbReference type="CDD" id="cd04729">
    <property type="entry name" value="NanE"/>
    <property type="match status" value="1"/>
</dbReference>
<dbReference type="HAMAP" id="MF_01235">
    <property type="entry name" value="ManNAc6P_epimer"/>
    <property type="match status" value="1"/>
</dbReference>
<dbReference type="GO" id="GO:0047465">
    <property type="term" value="F:N-acylglucosamine-6-phosphate 2-epimerase activity"/>
    <property type="evidence" value="ECO:0007669"/>
    <property type="project" value="UniProtKB-EC"/>
</dbReference>
<dbReference type="OrthoDB" id="9781704at2"/>
<evidence type="ECO:0000256" key="3">
    <source>
        <dbReference type="ARBA" id="ARBA00005081"/>
    </source>
</evidence>
<keyword evidence="5 7" id="KW-0413">Isomerase</keyword>
<dbReference type="GO" id="GO:0005829">
    <property type="term" value="C:cytosol"/>
    <property type="evidence" value="ECO:0007669"/>
    <property type="project" value="TreeGrafter"/>
</dbReference>
<evidence type="ECO:0000313" key="9">
    <source>
        <dbReference type="Proteomes" id="UP000004191"/>
    </source>
</evidence>
<dbReference type="AlphaFoldDB" id="H3NQ51"/>
<dbReference type="EC" id="5.1.3.9" evidence="7"/>
<dbReference type="STRING" id="883114.HMPREF9709_01462"/>
<evidence type="ECO:0000256" key="5">
    <source>
        <dbReference type="ARBA" id="ARBA00023235"/>
    </source>
</evidence>
<dbReference type="EMBL" id="AGEI01000028">
    <property type="protein sequence ID" value="EHR32531.1"/>
    <property type="molecule type" value="Genomic_DNA"/>
</dbReference>
<dbReference type="eggNOG" id="COG3010">
    <property type="taxonomic scope" value="Bacteria"/>
</dbReference>
<dbReference type="PANTHER" id="PTHR36204:SF1">
    <property type="entry name" value="N-ACETYLMANNOSAMINE-6-PHOSPHATE 2-EPIMERASE-RELATED"/>
    <property type="match status" value="1"/>
</dbReference>
<dbReference type="InterPro" id="IPR011060">
    <property type="entry name" value="RibuloseP-bd_barrel"/>
</dbReference>
<name>H3NQ51_9FIRM</name>
<dbReference type="GO" id="GO:0019262">
    <property type="term" value="P:N-acetylneuraminate catabolic process"/>
    <property type="evidence" value="ECO:0007669"/>
    <property type="project" value="UniProtKB-UniRule"/>
</dbReference>
<dbReference type="Proteomes" id="UP000004191">
    <property type="component" value="Unassembled WGS sequence"/>
</dbReference>
<evidence type="ECO:0000313" key="8">
    <source>
        <dbReference type="EMBL" id="EHR32531.1"/>
    </source>
</evidence>
<evidence type="ECO:0000256" key="1">
    <source>
        <dbReference type="ARBA" id="ARBA00000056"/>
    </source>
</evidence>
<keyword evidence="9" id="KW-1185">Reference proteome</keyword>
<dbReference type="PANTHER" id="PTHR36204">
    <property type="entry name" value="N-ACETYLMANNOSAMINE-6-PHOSPHATE 2-EPIMERASE-RELATED"/>
    <property type="match status" value="1"/>
</dbReference>
<dbReference type="PATRIC" id="fig|883114.3.peg.1457"/>
<dbReference type="GO" id="GO:0006053">
    <property type="term" value="P:N-acetylmannosamine catabolic process"/>
    <property type="evidence" value="ECO:0007669"/>
    <property type="project" value="TreeGrafter"/>
</dbReference>
<evidence type="ECO:0000256" key="4">
    <source>
        <dbReference type="ARBA" id="ARBA00007439"/>
    </source>
</evidence>
<evidence type="ECO:0000256" key="7">
    <source>
        <dbReference type="HAMAP-Rule" id="MF_01235"/>
    </source>
</evidence>
<gene>
    <name evidence="7" type="primary">nanE</name>
    <name evidence="8" type="ORF">HMPREF9709_01462</name>
</gene>
<dbReference type="UniPathway" id="UPA00629">
    <property type="reaction ID" value="UER00682"/>
</dbReference>
<dbReference type="InterPro" id="IPR013785">
    <property type="entry name" value="Aldolase_TIM"/>
</dbReference>
<accession>H3NQ51</accession>
<keyword evidence="6 7" id="KW-0119">Carbohydrate metabolism</keyword>
<dbReference type="GO" id="GO:0005975">
    <property type="term" value="P:carbohydrate metabolic process"/>
    <property type="evidence" value="ECO:0007669"/>
    <property type="project" value="UniProtKB-UniRule"/>
</dbReference>
<dbReference type="Pfam" id="PF04131">
    <property type="entry name" value="NanE"/>
    <property type="match status" value="1"/>
</dbReference>
<dbReference type="RefSeq" id="WP_005398977.1">
    <property type="nucleotide sequence ID" value="NZ_JH601088.1"/>
</dbReference>
<dbReference type="SUPFAM" id="SSF51366">
    <property type="entry name" value="Ribulose-phoshate binding barrel"/>
    <property type="match status" value="1"/>
</dbReference>
<dbReference type="HOGENOM" id="CLU_086300_1_0_9"/>
<protein>
    <recommendedName>
        <fullName evidence="7">Putative N-acetylmannosamine-6-phosphate 2-epimerase</fullName>
        <ecNumber evidence="7">5.1.3.9</ecNumber>
    </recommendedName>
    <alternativeName>
        <fullName evidence="7">ManNAc-6-P epimerase</fullName>
    </alternativeName>
</protein>
<dbReference type="Gene3D" id="3.20.20.70">
    <property type="entry name" value="Aldolase class I"/>
    <property type="match status" value="1"/>
</dbReference>
<evidence type="ECO:0000256" key="2">
    <source>
        <dbReference type="ARBA" id="ARBA00002147"/>
    </source>
</evidence>
<comment type="caution">
    <text evidence="8">The sequence shown here is derived from an EMBL/GenBank/DDBJ whole genome shotgun (WGS) entry which is preliminary data.</text>
</comment>
<evidence type="ECO:0000256" key="6">
    <source>
        <dbReference type="ARBA" id="ARBA00023277"/>
    </source>
</evidence>
<comment type="pathway">
    <text evidence="3 7">Amino-sugar metabolism; N-acetylneuraminate degradation; D-fructose 6-phosphate from N-acetylneuraminate: step 3/5.</text>
</comment>
<proteinExistence type="inferred from homology"/>